<dbReference type="InterPro" id="IPR041664">
    <property type="entry name" value="AAA_16"/>
</dbReference>
<protein>
    <submittedName>
        <fullName evidence="2">Putative ATPase</fullName>
    </submittedName>
</protein>
<dbReference type="EMBL" id="SGWY01000002">
    <property type="protein sequence ID" value="RZS66401.1"/>
    <property type="molecule type" value="Genomic_DNA"/>
</dbReference>
<dbReference type="PANTHER" id="PTHR47691">
    <property type="entry name" value="REGULATOR-RELATED"/>
    <property type="match status" value="1"/>
</dbReference>
<feature type="domain" description="AAA+ ATPase" evidence="1">
    <location>
        <begin position="195"/>
        <end position="324"/>
    </location>
</feature>
<dbReference type="SUPFAM" id="SSF52540">
    <property type="entry name" value="P-loop containing nucleoside triphosphate hydrolases"/>
    <property type="match status" value="1"/>
</dbReference>
<dbReference type="AlphaFoldDB" id="A0A4Q7MEJ0"/>
<dbReference type="InterPro" id="IPR027417">
    <property type="entry name" value="P-loop_NTPase"/>
</dbReference>
<evidence type="ECO:0000313" key="2">
    <source>
        <dbReference type="EMBL" id="RZS66401.1"/>
    </source>
</evidence>
<name>A0A4Q7MEJ0_9MICO</name>
<sequence>MDMTTIRTPDQRLRVFVSSTLRELEAERAATRAAIERLMLTPVMFETGSRPHPPRELYRAYLAQSDIFVGIYGASYGWIAPGEELSGLEDEYRLAEGMPRLVYLTSVHGPREARLEALIDRIREYDDVAYATFRDPEELGELVARDLALMIGERFDRARAADATHEAGLLPAPLDSFVGRQHEVEAVRSLLQERRDRLVTLIGPGGVGKTRLAVAAAAAAADAFPAGVHFVDLTPLHDPSLVISAIAAALGVIDVGDGRLEHRVASAIGERPRLLVIDNVEHLLDAAPQLVRLLAAAPGAVVLATSRVALGVAGEHRFEVRPLAVRGDDADAATVGPAEQLFLDRAAAVGGGELDGSDLAHIRAVCRALDGLPLAIELAAARTRLLTPAELWERLGRGLDVLPAAGPDRPERQRTLARTIEWSIDLLDEEARTVFDALGVFSGGFDLDAASAVVGHDALEPLARLVDASLVVHEASGRSSRFTMLTTVQTASAERAAAQGRATALADLHAAHYITVARREGPRLYGPDGVDTLWRLRADNENLRAAARTLLDQGRAEELTVVARRLFPYWWATGRQGEVRAWMRELLATRSLEGRPRAAALYFSGSITFGDADRTDAVRELRASAEGFAAAGDVLGEAFARNSLALALADPSVGDMPAAEQEIARAFELFDERRNGLGESLAHVIHGLMGLAVGDVDEAHRRFLLGDEIATAGRDEFSRAMSEHFVGVAEVLAGDLTTAEPHLRDSLRRSVRLSYVEGIAHGLEALCAIAAQRRDIERAATLLGAARTARGISGVYNSPPLPHFDQTARRLAESHAGDPQFASWVSAGADLGTAAAAAYALADEPPEHGRQHDT</sequence>
<accession>A0A4Q7MEJ0</accession>
<keyword evidence="3" id="KW-1185">Reference proteome</keyword>
<dbReference type="Proteomes" id="UP000293289">
    <property type="component" value="Unassembled WGS sequence"/>
</dbReference>
<evidence type="ECO:0000313" key="3">
    <source>
        <dbReference type="Proteomes" id="UP000293289"/>
    </source>
</evidence>
<dbReference type="Pfam" id="PF13271">
    <property type="entry name" value="DUF4062"/>
    <property type="match status" value="1"/>
</dbReference>
<dbReference type="PANTHER" id="PTHR47691:SF3">
    <property type="entry name" value="HTH-TYPE TRANSCRIPTIONAL REGULATOR RV0890C-RELATED"/>
    <property type="match status" value="1"/>
</dbReference>
<proteinExistence type="predicted"/>
<organism evidence="2 3">
    <name type="scientific">Agromyces ramosus</name>
    <dbReference type="NCBI Taxonomy" id="33879"/>
    <lineage>
        <taxon>Bacteria</taxon>
        <taxon>Bacillati</taxon>
        <taxon>Actinomycetota</taxon>
        <taxon>Actinomycetes</taxon>
        <taxon>Micrococcales</taxon>
        <taxon>Microbacteriaceae</taxon>
        <taxon>Agromyces</taxon>
    </lineage>
</organism>
<dbReference type="Gene3D" id="3.40.50.300">
    <property type="entry name" value="P-loop containing nucleotide triphosphate hydrolases"/>
    <property type="match status" value="1"/>
</dbReference>
<dbReference type="PRINTS" id="PR00364">
    <property type="entry name" value="DISEASERSIST"/>
</dbReference>
<reference evidence="2 3" key="1">
    <citation type="submission" date="2019-02" db="EMBL/GenBank/DDBJ databases">
        <title>Genomic Encyclopedia of Type Strains, Phase IV (KMG-IV): sequencing the most valuable type-strain genomes for metagenomic binning, comparative biology and taxonomic classification.</title>
        <authorList>
            <person name="Goeker M."/>
        </authorList>
    </citation>
    <scope>NUCLEOTIDE SEQUENCE [LARGE SCALE GENOMIC DNA]</scope>
    <source>
        <strain evidence="2 3">DSM 43045</strain>
    </source>
</reference>
<comment type="caution">
    <text evidence="2">The sequence shown here is derived from an EMBL/GenBank/DDBJ whole genome shotgun (WGS) entry which is preliminary data.</text>
</comment>
<dbReference type="InterPro" id="IPR003593">
    <property type="entry name" value="AAA+_ATPase"/>
</dbReference>
<gene>
    <name evidence="2" type="ORF">EV187_2125</name>
</gene>
<dbReference type="InterPro" id="IPR025139">
    <property type="entry name" value="DUF4062"/>
</dbReference>
<evidence type="ECO:0000259" key="1">
    <source>
        <dbReference type="SMART" id="SM00382"/>
    </source>
</evidence>
<dbReference type="SMART" id="SM00382">
    <property type="entry name" value="AAA"/>
    <property type="match status" value="1"/>
</dbReference>
<dbReference type="Pfam" id="PF13191">
    <property type="entry name" value="AAA_16"/>
    <property type="match status" value="1"/>
</dbReference>